<dbReference type="OrthoDB" id="789445at2"/>
<reference evidence="1 2" key="1">
    <citation type="submission" date="2018-03" db="EMBL/GenBank/DDBJ databases">
        <title>Genomic Encyclopedia of Type Strains, Phase III (KMG-III): the genomes of soil and plant-associated and newly described type strains.</title>
        <authorList>
            <person name="Whitman W."/>
        </authorList>
    </citation>
    <scope>NUCLEOTIDE SEQUENCE [LARGE SCALE GENOMIC DNA]</scope>
    <source>
        <strain evidence="1 2">CGMCC 1.12700</strain>
    </source>
</reference>
<keyword evidence="2" id="KW-1185">Reference proteome</keyword>
<name>A0A2P8D0S9_9BACT</name>
<dbReference type="EMBL" id="PYGD01000007">
    <property type="protein sequence ID" value="PSK90833.1"/>
    <property type="molecule type" value="Genomic_DNA"/>
</dbReference>
<protein>
    <submittedName>
        <fullName evidence="1">Uncharacterized protein</fullName>
    </submittedName>
</protein>
<dbReference type="RefSeq" id="WP_146146793.1">
    <property type="nucleotide sequence ID" value="NZ_PYGD01000007.1"/>
</dbReference>
<accession>A0A2P8D0S9</accession>
<dbReference type="AlphaFoldDB" id="A0A2P8D0S9"/>
<proteinExistence type="predicted"/>
<evidence type="ECO:0000313" key="1">
    <source>
        <dbReference type="EMBL" id="PSK90833.1"/>
    </source>
</evidence>
<evidence type="ECO:0000313" key="2">
    <source>
        <dbReference type="Proteomes" id="UP000240572"/>
    </source>
</evidence>
<gene>
    <name evidence="1" type="ORF">B0I18_107245</name>
</gene>
<comment type="caution">
    <text evidence="1">The sequence shown here is derived from an EMBL/GenBank/DDBJ whole genome shotgun (WGS) entry which is preliminary data.</text>
</comment>
<sequence length="288" mass="33029">MENLFKWNNINSKLPDTRCVMLCSDPTDEVMKIKVGALITTEKGEKGWFIGNNALVVTLRSLSYWTYVLETDITVPQVQQDSQLKSIIPPFIQKLRKFEQKFQILGVQMMTPGSKTYPLDLYITGILSRASSLIYGFETLITSANYLAAAHLVRPHLDNYLRLLAGWLVENPHDFANRVWNGEPVRKMKDKNGKLMTDTYLKDRAVLEFPWMKDVYEETSGFIHFSNKHIMNATSVSSKKENTLNTCISKTDYNISNQSKLEAIICMIEISNCIAHRVSGWIETKRFD</sequence>
<organism evidence="1 2">
    <name type="scientific">Taibaiella chishuiensis</name>
    <dbReference type="NCBI Taxonomy" id="1434707"/>
    <lineage>
        <taxon>Bacteria</taxon>
        <taxon>Pseudomonadati</taxon>
        <taxon>Bacteroidota</taxon>
        <taxon>Chitinophagia</taxon>
        <taxon>Chitinophagales</taxon>
        <taxon>Chitinophagaceae</taxon>
        <taxon>Taibaiella</taxon>
    </lineage>
</organism>
<dbReference type="Proteomes" id="UP000240572">
    <property type="component" value="Unassembled WGS sequence"/>
</dbReference>